<dbReference type="Pfam" id="PF01871">
    <property type="entry name" value="AMMECR1"/>
    <property type="match status" value="1"/>
</dbReference>
<dbReference type="OrthoDB" id="24630at2759"/>
<dbReference type="PANTHER" id="PTHR13016">
    <property type="entry name" value="AMMECR1 HOMOLOG"/>
    <property type="match status" value="1"/>
</dbReference>
<dbReference type="InterPro" id="IPR002733">
    <property type="entry name" value="AMMECR1_domain"/>
</dbReference>
<name>D8M5I6_BLAHO</name>
<dbReference type="PROSITE" id="PS51112">
    <property type="entry name" value="AMMECR1"/>
    <property type="match status" value="1"/>
</dbReference>
<organism evidence="2">
    <name type="scientific">Blastocystis hominis</name>
    <dbReference type="NCBI Taxonomy" id="12968"/>
    <lineage>
        <taxon>Eukaryota</taxon>
        <taxon>Sar</taxon>
        <taxon>Stramenopiles</taxon>
        <taxon>Bigyra</taxon>
        <taxon>Opalozoa</taxon>
        <taxon>Opalinata</taxon>
        <taxon>Blastocystidae</taxon>
        <taxon>Blastocystis</taxon>
    </lineage>
</organism>
<dbReference type="InterPro" id="IPR027485">
    <property type="entry name" value="AMMECR1_N"/>
</dbReference>
<dbReference type="InterPro" id="IPR036071">
    <property type="entry name" value="AMMECR1_dom_sf"/>
</dbReference>
<dbReference type="GeneID" id="24920326"/>
<proteinExistence type="predicted"/>
<sequence>MSVVKKEMMMYCFDVILNRLTGYPLAAPEFDVAQKYGIFVTLKKVHKNRRDLRGCIGCLMPITLDNLKKYALYSAFGDSRFEPLTLEEVPELECEVSLLHTFETAKNALDWEVGKHGIMIDFEVDDREFHATFLPEVASEEGWDQKTTLRYLVRKAGCFMFDDELLDSIQCTRYQTEKAYLLFQDYVKMTQERNRDAAEFLKSRGIELKWNVCWNH</sequence>
<dbReference type="InterPro" id="IPR023473">
    <property type="entry name" value="AMMECR1"/>
</dbReference>
<feature type="domain" description="AMMECR1" evidence="1">
    <location>
        <begin position="1"/>
        <end position="190"/>
    </location>
</feature>
<dbReference type="EMBL" id="FN668660">
    <property type="protein sequence ID" value="CBK23325.2"/>
    <property type="molecule type" value="Genomic_DNA"/>
</dbReference>
<gene>
    <name evidence="2" type="ORF">GSBLH_T00003216001</name>
</gene>
<keyword evidence="3" id="KW-1185">Reference proteome</keyword>
<accession>D8M5I6</accession>
<dbReference type="InParanoid" id="D8M5I6"/>
<dbReference type="Gene3D" id="3.30.700.20">
    <property type="entry name" value="Hypothetical protein ph0010, domain 1"/>
    <property type="match status" value="1"/>
</dbReference>
<dbReference type="AlphaFoldDB" id="D8M5I6"/>
<evidence type="ECO:0000313" key="2">
    <source>
        <dbReference type="EMBL" id="CBK23325.2"/>
    </source>
</evidence>
<dbReference type="Proteomes" id="UP000008312">
    <property type="component" value="Unassembled WGS sequence"/>
</dbReference>
<protein>
    <recommendedName>
        <fullName evidence="1">AMMECR1 domain-containing protein</fullName>
    </recommendedName>
</protein>
<reference evidence="2" key="1">
    <citation type="submission" date="2010-02" db="EMBL/GenBank/DDBJ databases">
        <title>Sequencing and annotation of the Blastocystis hominis genome.</title>
        <authorList>
            <person name="Wincker P."/>
        </authorList>
    </citation>
    <scope>NUCLEOTIDE SEQUENCE</scope>
    <source>
        <strain evidence="2">Singapore isolate B</strain>
    </source>
</reference>
<evidence type="ECO:0000313" key="3">
    <source>
        <dbReference type="Proteomes" id="UP000008312"/>
    </source>
</evidence>
<dbReference type="OMA" id="LFITWNK"/>
<dbReference type="RefSeq" id="XP_012897373.1">
    <property type="nucleotide sequence ID" value="XM_013041919.1"/>
</dbReference>
<evidence type="ECO:0000259" key="1">
    <source>
        <dbReference type="PROSITE" id="PS51112"/>
    </source>
</evidence>
<dbReference type="PANTHER" id="PTHR13016:SF0">
    <property type="entry name" value="AMME SYNDROME CANDIDATE GENE 1 PROTEIN"/>
    <property type="match status" value="1"/>
</dbReference>
<dbReference type="NCBIfam" id="TIGR00296">
    <property type="entry name" value="TIGR00296 family protein"/>
    <property type="match status" value="1"/>
</dbReference>
<dbReference type="SUPFAM" id="SSF143447">
    <property type="entry name" value="AMMECR1-like"/>
    <property type="match status" value="1"/>
</dbReference>
<dbReference type="FunCoup" id="D8M5I6">
    <property type="interactions" value="488"/>
</dbReference>